<reference evidence="5" key="1">
    <citation type="journal article" date="2019" name="Int. J. Syst. Evol. Microbiol.">
        <title>The Global Catalogue of Microorganisms (GCM) 10K type strain sequencing project: providing services to taxonomists for standard genome sequencing and annotation.</title>
        <authorList>
            <consortium name="The Broad Institute Genomics Platform"/>
            <consortium name="The Broad Institute Genome Sequencing Center for Infectious Disease"/>
            <person name="Wu L."/>
            <person name="Ma J."/>
        </authorList>
    </citation>
    <scope>NUCLEOTIDE SEQUENCE [LARGE SCALE GENOMIC DNA]</scope>
    <source>
        <strain evidence="5">CCUG 43117</strain>
    </source>
</reference>
<dbReference type="PANTHER" id="PTHR33375:SF7">
    <property type="entry name" value="CHROMOSOME 2-PARTITIONING PROTEIN PARB-RELATED"/>
    <property type="match status" value="1"/>
</dbReference>
<evidence type="ECO:0000313" key="4">
    <source>
        <dbReference type="EMBL" id="MFC5505124.1"/>
    </source>
</evidence>
<sequence length="731" mass="79229">MSQDLNEYRPDQLIPGTAVNCRPGEEDVSDLVASIDAHGLLQPLVGRLVGDEAVEIIDGNRRLKAIHQLAHEGRWDALVPVMLRLDEPDADAFEISLAANVLRKPLHPVAEYEAFVQLAERGKTNEEIAAHFGITLRQVEQRQALGRLHEDVRKAWLEGRINGDSARAFTLVGLAEQAAYLAKATQAWELRWDTIRRAFTRESVPGNSPMALFVGEEAYVAAGGELVADLFVEKRDFADAGLLHRLAGDKLKAEAERLAAEEGWAEGLTEQEADGHHGWDRLPKPALRDEDKPERIREIEARLAAIHARQLEIEPTLEEAWSTCEDEDDLPIAARALQEENDRLDDEIEQIENERDAFDEGAAAWLSLPAEQRAKAVVIVRINREGGLDVIRGHLKNKRLPAAPKATAMQAPKPQPTAAGETPEAPEPARLSANLLDELALSATRAAAEVLATEPRIALAAFVASAVAYGAPTRIDINGRHAGPDLPWPLRSWETRNQSFGDAFRIALGWDELTLQRNVAAAIAHSLDFTSKANNTNSNDALSPTAVTDLRCALPLDAHRAALVECFDAAAYFTAAPKTEALAAIADCGDEPAKHAKLKKGNLVAVATRLATAHRWLPALLRGEVFAAIDTPAEPGTEAEDLPASEVHQSAADAALAIWRDQDGGADEVDDPAGFDAAAWFGSQKAPAIRAALKEMEQPAPVGWTKAQLVELAVKTAAEKGWRPADLAEAA</sequence>
<dbReference type="Pfam" id="PF02195">
    <property type="entry name" value="ParB_N"/>
    <property type="match status" value="1"/>
</dbReference>
<dbReference type="SMART" id="SM00470">
    <property type="entry name" value="ParB"/>
    <property type="match status" value="1"/>
</dbReference>
<dbReference type="InterPro" id="IPR050336">
    <property type="entry name" value="Chromosome_partition/occlusion"/>
</dbReference>
<dbReference type="CDD" id="cd16406">
    <property type="entry name" value="ParB_N_like"/>
    <property type="match status" value="1"/>
</dbReference>
<organism evidence="4 5">
    <name type="scientific">Bosea massiliensis</name>
    <dbReference type="NCBI Taxonomy" id="151419"/>
    <lineage>
        <taxon>Bacteria</taxon>
        <taxon>Pseudomonadati</taxon>
        <taxon>Pseudomonadota</taxon>
        <taxon>Alphaproteobacteria</taxon>
        <taxon>Hyphomicrobiales</taxon>
        <taxon>Boseaceae</taxon>
        <taxon>Bosea</taxon>
    </lineage>
</organism>
<name>A0ABW0NXK8_9HYPH</name>
<dbReference type="SUPFAM" id="SSF109709">
    <property type="entry name" value="KorB DNA-binding domain-like"/>
    <property type="match status" value="1"/>
</dbReference>
<dbReference type="Gene3D" id="3.90.1530.30">
    <property type="match status" value="1"/>
</dbReference>
<dbReference type="InterPro" id="IPR036086">
    <property type="entry name" value="ParB/Sulfiredoxin_sf"/>
</dbReference>
<accession>A0ABW0NXK8</accession>
<keyword evidence="1" id="KW-0175">Coiled coil</keyword>
<proteinExistence type="predicted"/>
<evidence type="ECO:0000259" key="3">
    <source>
        <dbReference type="SMART" id="SM00470"/>
    </source>
</evidence>
<comment type="caution">
    <text evidence="4">The sequence shown here is derived from an EMBL/GenBank/DDBJ whole genome shotgun (WGS) entry which is preliminary data.</text>
</comment>
<dbReference type="InterPro" id="IPR003115">
    <property type="entry name" value="ParB_N"/>
</dbReference>
<evidence type="ECO:0000313" key="5">
    <source>
        <dbReference type="Proteomes" id="UP001596060"/>
    </source>
</evidence>
<dbReference type="RefSeq" id="WP_377816199.1">
    <property type="nucleotide sequence ID" value="NZ_JBHSLU010000012.1"/>
</dbReference>
<feature type="region of interest" description="Disordered" evidence="2">
    <location>
        <begin position="402"/>
        <end position="427"/>
    </location>
</feature>
<dbReference type="SUPFAM" id="SSF110849">
    <property type="entry name" value="ParB/Sulfiredoxin"/>
    <property type="match status" value="1"/>
</dbReference>
<feature type="domain" description="ParB-like N-terminal" evidence="3">
    <location>
        <begin position="6"/>
        <end position="101"/>
    </location>
</feature>
<evidence type="ECO:0000256" key="2">
    <source>
        <dbReference type="SAM" id="MobiDB-lite"/>
    </source>
</evidence>
<evidence type="ECO:0000256" key="1">
    <source>
        <dbReference type="SAM" id="Coils"/>
    </source>
</evidence>
<keyword evidence="5" id="KW-1185">Reference proteome</keyword>
<dbReference type="EMBL" id="JBHSLU010000012">
    <property type="protein sequence ID" value="MFC5505124.1"/>
    <property type="molecule type" value="Genomic_DNA"/>
</dbReference>
<feature type="coiled-coil region" evidence="1">
    <location>
        <begin position="334"/>
        <end position="361"/>
    </location>
</feature>
<dbReference type="Gene3D" id="1.10.10.2830">
    <property type="match status" value="1"/>
</dbReference>
<gene>
    <name evidence="4" type="ORF">ACFPN9_07630</name>
</gene>
<dbReference type="Proteomes" id="UP001596060">
    <property type="component" value="Unassembled WGS sequence"/>
</dbReference>
<protein>
    <submittedName>
        <fullName evidence="4">ParB N-terminal domain-containing protein</fullName>
    </submittedName>
</protein>
<dbReference type="PANTHER" id="PTHR33375">
    <property type="entry name" value="CHROMOSOME-PARTITIONING PROTEIN PARB-RELATED"/>
    <property type="match status" value="1"/>
</dbReference>